<reference evidence="1" key="1">
    <citation type="submission" date="2022-03" db="EMBL/GenBank/DDBJ databases">
        <authorList>
            <person name="Lindestad O."/>
        </authorList>
    </citation>
    <scope>NUCLEOTIDE SEQUENCE</scope>
</reference>
<evidence type="ECO:0000313" key="2">
    <source>
        <dbReference type="Proteomes" id="UP000838756"/>
    </source>
</evidence>
<proteinExistence type="predicted"/>
<name>A0A8S4R270_9NEOP</name>
<keyword evidence="2" id="KW-1185">Reference proteome</keyword>
<comment type="caution">
    <text evidence="1">The sequence shown here is derived from an EMBL/GenBank/DDBJ whole genome shotgun (WGS) entry which is preliminary data.</text>
</comment>
<dbReference type="AlphaFoldDB" id="A0A8S4R270"/>
<dbReference type="Proteomes" id="UP000838756">
    <property type="component" value="Unassembled WGS sequence"/>
</dbReference>
<gene>
    <name evidence="1" type="primary">jg14014</name>
    <name evidence="1" type="ORF">PAEG_LOCUS9223</name>
</gene>
<sequence>MKFRKVTPSPIQFFDRKTQYLVFSWLQRVLNFVRRVVMSYYQASPLKSYSEFVGDWSKEHGVENAIPALAGAADSGAASPVDVELDVAETADRDARPFIQKTCSPFSFFTRYMYNM</sequence>
<protein>
    <submittedName>
        <fullName evidence="1">Jg14014 protein</fullName>
    </submittedName>
</protein>
<accession>A0A8S4R270</accession>
<evidence type="ECO:0000313" key="1">
    <source>
        <dbReference type="EMBL" id="CAH2229941.1"/>
    </source>
</evidence>
<dbReference type="EMBL" id="CAKXAJ010024761">
    <property type="protein sequence ID" value="CAH2229941.1"/>
    <property type="molecule type" value="Genomic_DNA"/>
</dbReference>
<organism evidence="1 2">
    <name type="scientific">Pararge aegeria aegeria</name>
    <dbReference type="NCBI Taxonomy" id="348720"/>
    <lineage>
        <taxon>Eukaryota</taxon>
        <taxon>Metazoa</taxon>
        <taxon>Ecdysozoa</taxon>
        <taxon>Arthropoda</taxon>
        <taxon>Hexapoda</taxon>
        <taxon>Insecta</taxon>
        <taxon>Pterygota</taxon>
        <taxon>Neoptera</taxon>
        <taxon>Endopterygota</taxon>
        <taxon>Lepidoptera</taxon>
        <taxon>Glossata</taxon>
        <taxon>Ditrysia</taxon>
        <taxon>Papilionoidea</taxon>
        <taxon>Nymphalidae</taxon>
        <taxon>Satyrinae</taxon>
        <taxon>Satyrini</taxon>
        <taxon>Parargina</taxon>
        <taxon>Pararge</taxon>
    </lineage>
</organism>